<evidence type="ECO:0000256" key="1">
    <source>
        <dbReference type="SAM" id="Phobius"/>
    </source>
</evidence>
<proteinExistence type="predicted"/>
<keyword evidence="1" id="KW-0472">Membrane</keyword>
<dbReference type="RefSeq" id="WP_234863785.1">
    <property type="nucleotide sequence ID" value="NZ_JAKEVY010000001.1"/>
</dbReference>
<keyword evidence="3" id="KW-1185">Reference proteome</keyword>
<sequence length="202" mass="23063">MIFYGSKATEIGKESLFDKCSNCGTSNSLEMVVFQKYAHVYWIPFFPIGKTGATQCSNCKQVLQKKEFSENLKASYNNLKSGSKTPVWTFSGIALIALLITWGSVVGKQNDKKYAEFIENPMRGDIYEVRLANKHYTLFKVDKVVGDTVFLFMNEYETNKSRGLSELKRKGQKSFIQEHVPMLKADLKSRLDKGEIIRVERD</sequence>
<keyword evidence="1" id="KW-0812">Transmembrane</keyword>
<name>A0ABS9BCD0_9BACT</name>
<accession>A0ABS9BCD0</accession>
<evidence type="ECO:0000313" key="3">
    <source>
        <dbReference type="Proteomes" id="UP001200145"/>
    </source>
</evidence>
<gene>
    <name evidence="2" type="ORF">L0U88_01355</name>
</gene>
<protein>
    <submittedName>
        <fullName evidence="2">Zinc ribbon domain-containing protein</fullName>
    </submittedName>
</protein>
<keyword evidence="1" id="KW-1133">Transmembrane helix</keyword>
<feature type="transmembrane region" description="Helical" evidence="1">
    <location>
        <begin position="87"/>
        <end position="107"/>
    </location>
</feature>
<evidence type="ECO:0000313" key="2">
    <source>
        <dbReference type="EMBL" id="MCF1713271.1"/>
    </source>
</evidence>
<dbReference type="EMBL" id="JAKEVY010000001">
    <property type="protein sequence ID" value="MCF1713271.1"/>
    <property type="molecule type" value="Genomic_DNA"/>
</dbReference>
<reference evidence="2 3" key="1">
    <citation type="submission" date="2022-01" db="EMBL/GenBank/DDBJ databases">
        <title>Flavihumibacter sp. nov., isolated from sediment of a river.</title>
        <authorList>
            <person name="Liu H."/>
        </authorList>
    </citation>
    <scope>NUCLEOTIDE SEQUENCE [LARGE SCALE GENOMIC DNA]</scope>
    <source>
        <strain evidence="2 3">RY-1</strain>
    </source>
</reference>
<dbReference type="Proteomes" id="UP001200145">
    <property type="component" value="Unassembled WGS sequence"/>
</dbReference>
<organism evidence="2 3">
    <name type="scientific">Flavihumibacter fluminis</name>
    <dbReference type="NCBI Taxonomy" id="2909236"/>
    <lineage>
        <taxon>Bacteria</taxon>
        <taxon>Pseudomonadati</taxon>
        <taxon>Bacteroidota</taxon>
        <taxon>Chitinophagia</taxon>
        <taxon>Chitinophagales</taxon>
        <taxon>Chitinophagaceae</taxon>
        <taxon>Flavihumibacter</taxon>
    </lineage>
</organism>
<comment type="caution">
    <text evidence="2">The sequence shown here is derived from an EMBL/GenBank/DDBJ whole genome shotgun (WGS) entry which is preliminary data.</text>
</comment>